<keyword evidence="4" id="KW-1185">Reference proteome</keyword>
<keyword evidence="2" id="KW-1133">Transmembrane helix</keyword>
<feature type="region of interest" description="Disordered" evidence="1">
    <location>
        <begin position="37"/>
        <end position="79"/>
    </location>
</feature>
<gene>
    <name evidence="3" type="ORF">KQX54_001887</name>
</gene>
<evidence type="ECO:0000256" key="1">
    <source>
        <dbReference type="SAM" id="MobiDB-lite"/>
    </source>
</evidence>
<keyword evidence="2" id="KW-0812">Transmembrane</keyword>
<feature type="transmembrane region" description="Helical" evidence="2">
    <location>
        <begin position="254"/>
        <end position="278"/>
    </location>
</feature>
<feature type="region of interest" description="Disordered" evidence="1">
    <location>
        <begin position="164"/>
        <end position="192"/>
    </location>
</feature>
<proteinExistence type="predicted"/>
<dbReference type="EMBL" id="JAHXZJ010000001">
    <property type="protein sequence ID" value="KAH0566574.1"/>
    <property type="molecule type" value="Genomic_DNA"/>
</dbReference>
<organism evidence="3 4">
    <name type="scientific">Cotesia glomerata</name>
    <name type="common">Lepidopteran parasitic wasp</name>
    <name type="synonym">Apanteles glomeratus</name>
    <dbReference type="NCBI Taxonomy" id="32391"/>
    <lineage>
        <taxon>Eukaryota</taxon>
        <taxon>Metazoa</taxon>
        <taxon>Ecdysozoa</taxon>
        <taxon>Arthropoda</taxon>
        <taxon>Hexapoda</taxon>
        <taxon>Insecta</taxon>
        <taxon>Pterygota</taxon>
        <taxon>Neoptera</taxon>
        <taxon>Endopterygota</taxon>
        <taxon>Hymenoptera</taxon>
        <taxon>Apocrita</taxon>
        <taxon>Ichneumonoidea</taxon>
        <taxon>Braconidae</taxon>
        <taxon>Microgastrinae</taxon>
        <taxon>Cotesia</taxon>
    </lineage>
</organism>
<reference evidence="3 4" key="1">
    <citation type="journal article" date="2021" name="J. Hered.">
        <title>A chromosome-level genome assembly of the parasitoid wasp, Cotesia glomerata (Hymenoptera: Braconidae).</title>
        <authorList>
            <person name="Pinto B.J."/>
            <person name="Weis J.J."/>
            <person name="Gamble T."/>
            <person name="Ode P.J."/>
            <person name="Paul R."/>
            <person name="Zaspel J.M."/>
        </authorList>
    </citation>
    <scope>NUCLEOTIDE SEQUENCE [LARGE SCALE GENOMIC DNA]</scope>
    <source>
        <strain evidence="3">CgM1</strain>
    </source>
</reference>
<evidence type="ECO:0000313" key="3">
    <source>
        <dbReference type="EMBL" id="KAH0566574.1"/>
    </source>
</evidence>
<evidence type="ECO:0000256" key="2">
    <source>
        <dbReference type="SAM" id="Phobius"/>
    </source>
</evidence>
<dbReference type="Proteomes" id="UP000826195">
    <property type="component" value="Unassembled WGS sequence"/>
</dbReference>
<dbReference type="AlphaFoldDB" id="A0AAV7J6H1"/>
<accession>A0AAV7J6H1</accession>
<protein>
    <submittedName>
        <fullName evidence="3">Uncharacterized protein</fullName>
    </submittedName>
</protein>
<feature type="compositionally biased region" description="Polar residues" evidence="1">
    <location>
        <begin position="43"/>
        <end position="65"/>
    </location>
</feature>
<keyword evidence="2" id="KW-0472">Membrane</keyword>
<name>A0AAV7J6H1_COTGL</name>
<evidence type="ECO:0000313" key="4">
    <source>
        <dbReference type="Proteomes" id="UP000826195"/>
    </source>
</evidence>
<feature type="compositionally biased region" description="Low complexity" evidence="1">
    <location>
        <begin position="177"/>
        <end position="192"/>
    </location>
</feature>
<sequence>MPGNSSGSQSNEKGLDSKVCRSYVREITRVILEAVSHQESRRQLTASSQEYTTESSRPNYSNSTLERSKAAGGYQQPPVRMHPAGNSTLIDTDNSSKVPLKMSHGSNALKSYAPYNVVTIHPPPLSQSSSTLPQVSVSDVTATKTQSVAVETLPTMFDYTEFTPSNFDQPESKTMDSSTQATSQVTTSTQATDLTDRGTSTAKIQTDVITDTSVPTTTTTTTTTTTSFIPKFIRIILDGVMCILSFLYRIKKIILMIVLLGLLLWAAVIYGAILGAAICTSAGGYPLFQITLPPARPVYF</sequence>
<comment type="caution">
    <text evidence="3">The sequence shown here is derived from an EMBL/GenBank/DDBJ whole genome shotgun (WGS) entry which is preliminary data.</text>
</comment>